<dbReference type="EMBL" id="CP018180">
    <property type="protein sequence ID" value="AUJ32000.1"/>
    <property type="molecule type" value="Genomic_DNA"/>
</dbReference>
<dbReference type="InterPro" id="IPR050072">
    <property type="entry name" value="Peptidase_M20A"/>
</dbReference>
<keyword evidence="3" id="KW-0479">Metal-binding</keyword>
<evidence type="ECO:0000256" key="2">
    <source>
        <dbReference type="ARBA" id="ARBA00006247"/>
    </source>
</evidence>
<dbReference type="RefSeq" id="WP_148126621.1">
    <property type="nucleotide sequence ID" value="NZ_CP018180.1"/>
</dbReference>
<keyword evidence="4" id="KW-0378">Hydrolase</keyword>
<accession>A0A3S6QVK7</accession>
<dbReference type="Gene3D" id="3.40.630.10">
    <property type="entry name" value="Zn peptidases"/>
    <property type="match status" value="2"/>
</dbReference>
<keyword evidence="8" id="KW-1185">Reference proteome</keyword>
<name>A0A3S6QVK7_9LACO</name>
<dbReference type="InterPro" id="IPR001261">
    <property type="entry name" value="ArgE/DapE_CS"/>
</dbReference>
<dbReference type="SUPFAM" id="SSF53187">
    <property type="entry name" value="Zn-dependent exopeptidases"/>
    <property type="match status" value="1"/>
</dbReference>
<proteinExistence type="inferred from homology"/>
<dbReference type="InterPro" id="IPR036264">
    <property type="entry name" value="Bact_exopeptidase_dim_dom"/>
</dbReference>
<dbReference type="SUPFAM" id="SSF55031">
    <property type="entry name" value="Bacterial exopeptidase dimerisation domain"/>
    <property type="match status" value="1"/>
</dbReference>
<dbReference type="PANTHER" id="PTHR43808:SF8">
    <property type="entry name" value="PEPTIDASE M20 DIMERISATION DOMAIN-CONTAINING PROTEIN"/>
    <property type="match status" value="1"/>
</dbReference>
<dbReference type="InterPro" id="IPR002933">
    <property type="entry name" value="Peptidase_M20"/>
</dbReference>
<protein>
    <submittedName>
        <fullName evidence="7">Succinyl-diaminopimelate desuccinylase</fullName>
    </submittedName>
</protein>
<dbReference type="Proteomes" id="UP000324497">
    <property type="component" value="Chromosome"/>
</dbReference>
<reference evidence="7 8" key="1">
    <citation type="submission" date="2016-11" db="EMBL/GenBank/DDBJ databases">
        <title>Interaction between Lactobacillus species and yeast in water kefir.</title>
        <authorList>
            <person name="Behr J."/>
            <person name="Xu D."/>
            <person name="Vogel R.F."/>
        </authorList>
    </citation>
    <scope>NUCLEOTIDE SEQUENCE [LARGE SCALE GENOMIC DNA]</scope>
    <source>
        <strain evidence="7 8">TMW 1.1827</strain>
    </source>
</reference>
<evidence type="ECO:0000313" key="7">
    <source>
        <dbReference type="EMBL" id="AUJ32000.1"/>
    </source>
</evidence>
<dbReference type="Pfam" id="PF07687">
    <property type="entry name" value="M20_dimer"/>
    <property type="match status" value="1"/>
</dbReference>
<dbReference type="AlphaFoldDB" id="A0A3S6QVK7"/>
<gene>
    <name evidence="7" type="ORF">BSQ50_05160</name>
</gene>
<dbReference type="PROSITE" id="PS00758">
    <property type="entry name" value="ARGE_DAPE_CPG2_1"/>
    <property type="match status" value="1"/>
</dbReference>
<comment type="similarity">
    <text evidence="2">Belongs to the peptidase M20A family.</text>
</comment>
<dbReference type="KEGG" id="lng:BSQ50_05160"/>
<dbReference type="Pfam" id="PF01546">
    <property type="entry name" value="Peptidase_M20"/>
    <property type="match status" value="1"/>
</dbReference>
<dbReference type="NCBIfam" id="NF006365">
    <property type="entry name" value="PRK08588.1"/>
    <property type="match status" value="1"/>
</dbReference>
<comment type="cofactor">
    <cofactor evidence="1">
        <name>Zn(2+)</name>
        <dbReference type="ChEBI" id="CHEBI:29105"/>
    </cofactor>
</comment>
<organism evidence="7 8">
    <name type="scientific">Liquorilactobacillus nagelii</name>
    <dbReference type="NCBI Taxonomy" id="82688"/>
    <lineage>
        <taxon>Bacteria</taxon>
        <taxon>Bacillati</taxon>
        <taxon>Bacillota</taxon>
        <taxon>Bacilli</taxon>
        <taxon>Lactobacillales</taxon>
        <taxon>Lactobacillaceae</taxon>
        <taxon>Liquorilactobacillus</taxon>
    </lineage>
</organism>
<dbReference type="GO" id="GO:0046872">
    <property type="term" value="F:metal ion binding"/>
    <property type="evidence" value="ECO:0007669"/>
    <property type="project" value="UniProtKB-KW"/>
</dbReference>
<evidence type="ECO:0000259" key="6">
    <source>
        <dbReference type="Pfam" id="PF07687"/>
    </source>
</evidence>
<keyword evidence="5" id="KW-0862">Zinc</keyword>
<evidence type="ECO:0000256" key="1">
    <source>
        <dbReference type="ARBA" id="ARBA00001947"/>
    </source>
</evidence>
<sequence length="414" mass="45212">MDDAEQILQDVIQIRTDGDYEARVADYLLKLLDTHHITTKKIEFSKNRSGFIAEIGNDQGPVLGFAGHEDTVALSNPADWTKDPLGGQKVDQRIYGRGATDMKAGLVAAVLAMINLKEQHIPLKGKFRIYGTVGEESGEEGAEKMVAAGMADDLEALMVGEPSGISLKVLQKLSSSLEKLGIITANDVTELLNYNQSSEQHFLEIAHKGALSYDIISHGQTAHSSMPSLGINAVDGLLRFIYEQNIYFEELVKSNNSLLGTTTPVITKISGGEQLNTIPGEARLSILIRTIPEISNQQIIDQLHKILSKVNAKVESQLTMKINFIHEPVFSSSQSKLSKIAQTVGEPLLQQKLGFIGVPGGTDASQFVKANPQLDVLVFGPGNTSAHQVDEYVDTEIFHSFIKVYEQIVARYLA</sequence>
<dbReference type="InterPro" id="IPR011650">
    <property type="entry name" value="Peptidase_M20_dimer"/>
</dbReference>
<feature type="domain" description="Peptidase M20 dimerisation" evidence="6">
    <location>
        <begin position="205"/>
        <end position="313"/>
    </location>
</feature>
<dbReference type="PANTHER" id="PTHR43808">
    <property type="entry name" value="ACETYLORNITHINE DEACETYLASE"/>
    <property type="match status" value="1"/>
</dbReference>
<evidence type="ECO:0000256" key="5">
    <source>
        <dbReference type="ARBA" id="ARBA00022833"/>
    </source>
</evidence>
<evidence type="ECO:0000256" key="3">
    <source>
        <dbReference type="ARBA" id="ARBA00022723"/>
    </source>
</evidence>
<evidence type="ECO:0000313" key="8">
    <source>
        <dbReference type="Proteomes" id="UP000324497"/>
    </source>
</evidence>
<dbReference type="CDD" id="cd08659">
    <property type="entry name" value="M20_ArgE_DapE-like"/>
    <property type="match status" value="1"/>
</dbReference>
<dbReference type="Gene3D" id="3.30.70.360">
    <property type="match status" value="1"/>
</dbReference>
<dbReference type="GO" id="GO:0016787">
    <property type="term" value="F:hydrolase activity"/>
    <property type="evidence" value="ECO:0007669"/>
    <property type="project" value="UniProtKB-KW"/>
</dbReference>
<evidence type="ECO:0000256" key="4">
    <source>
        <dbReference type="ARBA" id="ARBA00022801"/>
    </source>
</evidence>